<reference evidence="8 9" key="1">
    <citation type="journal article" date="2009" name="Environ. Microbiol.">
        <title>Genome sequence of Desulfobacterium autotrophicum HRM2, a marine sulfate reducer oxidizing organic carbon completely to carbon dioxide.</title>
        <authorList>
            <person name="Strittmatter A.W."/>
            <person name="Liesegang H."/>
            <person name="Rabus R."/>
            <person name="Decker I."/>
            <person name="Amann J."/>
            <person name="Andres S."/>
            <person name="Henne A."/>
            <person name="Fricke W.F."/>
            <person name="Martinez-Arias R."/>
            <person name="Bartels D."/>
            <person name="Goesmann A."/>
            <person name="Krause L."/>
            <person name="Puehler A."/>
            <person name="Klenk H.P."/>
            <person name="Richter M."/>
            <person name="Schuler M."/>
            <person name="Gloeckner F.O."/>
            <person name="Meyerdierks A."/>
            <person name="Gottschalk G."/>
            <person name="Amann R."/>
        </authorList>
    </citation>
    <scope>NUCLEOTIDE SEQUENCE [LARGE SCALE GENOMIC DNA]</scope>
    <source>
        <strain evidence="9">ATCC 43914 / DSM 3382 / HRM2</strain>
    </source>
</reference>
<gene>
    <name evidence="6 8" type="primary">ispE</name>
    <name evidence="8" type="ordered locus">HRM2_16790</name>
</gene>
<dbReference type="InterPro" id="IPR006204">
    <property type="entry name" value="GHMP_kinase_N_dom"/>
</dbReference>
<comment type="similarity">
    <text evidence="6">Belongs to the GHMP kinase family. IspE subfamily.</text>
</comment>
<dbReference type="UniPathway" id="UPA00056">
    <property type="reaction ID" value="UER00094"/>
</dbReference>
<name>C0QAY8_DESAH</name>
<protein>
    <recommendedName>
        <fullName evidence="1 6">4-diphosphocytidyl-2-C-methyl-D-erythritol kinase</fullName>
        <shortName evidence="6">CMK</shortName>
        <ecNumber evidence="6">2.7.1.148</ecNumber>
    </recommendedName>
    <alternativeName>
        <fullName evidence="6">4-(cytidine-5'-diphospho)-2-C-methyl-D-erythritol kinase</fullName>
    </alternativeName>
</protein>
<dbReference type="EMBL" id="CP001087">
    <property type="protein sequence ID" value="ACN14787.1"/>
    <property type="molecule type" value="Genomic_DNA"/>
</dbReference>
<evidence type="ECO:0000313" key="9">
    <source>
        <dbReference type="Proteomes" id="UP000000442"/>
    </source>
</evidence>
<dbReference type="Gene3D" id="3.30.70.890">
    <property type="entry name" value="GHMP kinase, C-terminal domain"/>
    <property type="match status" value="1"/>
</dbReference>
<keyword evidence="3 6" id="KW-0547">Nucleotide-binding</keyword>
<dbReference type="EC" id="2.7.1.148" evidence="6"/>
<dbReference type="PIRSF" id="PIRSF010376">
    <property type="entry name" value="IspE"/>
    <property type="match status" value="1"/>
</dbReference>
<accession>C0QAY8</accession>
<feature type="binding site" evidence="6">
    <location>
        <begin position="100"/>
        <end position="110"/>
    </location>
    <ligand>
        <name>ATP</name>
        <dbReference type="ChEBI" id="CHEBI:30616"/>
    </ligand>
</feature>
<dbReference type="GO" id="GO:0016114">
    <property type="term" value="P:terpenoid biosynthetic process"/>
    <property type="evidence" value="ECO:0007669"/>
    <property type="project" value="UniProtKB-UniRule"/>
</dbReference>
<dbReference type="STRING" id="177437.HRM2_16790"/>
<dbReference type="InterPro" id="IPR020568">
    <property type="entry name" value="Ribosomal_Su5_D2-typ_SF"/>
</dbReference>
<feature type="active site" evidence="6">
    <location>
        <position position="142"/>
    </location>
</feature>
<dbReference type="OrthoDB" id="9809438at2"/>
<feature type="domain" description="GHMP kinase N-terminal" evidence="7">
    <location>
        <begin position="65"/>
        <end position="150"/>
    </location>
</feature>
<comment type="catalytic activity">
    <reaction evidence="6">
        <text>4-CDP-2-C-methyl-D-erythritol + ATP = 4-CDP-2-C-methyl-D-erythritol 2-phosphate + ADP + H(+)</text>
        <dbReference type="Rhea" id="RHEA:18437"/>
        <dbReference type="ChEBI" id="CHEBI:15378"/>
        <dbReference type="ChEBI" id="CHEBI:30616"/>
        <dbReference type="ChEBI" id="CHEBI:57823"/>
        <dbReference type="ChEBI" id="CHEBI:57919"/>
        <dbReference type="ChEBI" id="CHEBI:456216"/>
        <dbReference type="EC" id="2.7.1.148"/>
    </reaction>
</comment>
<keyword evidence="5 6" id="KW-0067">ATP-binding</keyword>
<dbReference type="Proteomes" id="UP000000442">
    <property type="component" value="Chromosome"/>
</dbReference>
<comment type="pathway">
    <text evidence="6">Isoprenoid biosynthesis; isopentenyl diphosphate biosynthesis via DXP pathway; isopentenyl diphosphate from 1-deoxy-D-xylulose 5-phosphate: step 3/6.</text>
</comment>
<evidence type="ECO:0000256" key="6">
    <source>
        <dbReference type="HAMAP-Rule" id="MF_00061"/>
    </source>
</evidence>
<dbReference type="InterPro" id="IPR036554">
    <property type="entry name" value="GHMP_kinase_C_sf"/>
</dbReference>
<dbReference type="PANTHER" id="PTHR43527:SF2">
    <property type="entry name" value="4-DIPHOSPHOCYTIDYL-2-C-METHYL-D-ERYTHRITOL KINASE, CHLOROPLASTIC"/>
    <property type="match status" value="1"/>
</dbReference>
<dbReference type="SUPFAM" id="SSF54211">
    <property type="entry name" value="Ribosomal protein S5 domain 2-like"/>
    <property type="match status" value="1"/>
</dbReference>
<evidence type="ECO:0000259" key="7">
    <source>
        <dbReference type="Pfam" id="PF00288"/>
    </source>
</evidence>
<dbReference type="Pfam" id="PF00288">
    <property type="entry name" value="GHMP_kinases_N"/>
    <property type="match status" value="1"/>
</dbReference>
<dbReference type="GO" id="GO:0005524">
    <property type="term" value="F:ATP binding"/>
    <property type="evidence" value="ECO:0007669"/>
    <property type="project" value="UniProtKB-UniRule"/>
</dbReference>
<dbReference type="HAMAP" id="MF_00061">
    <property type="entry name" value="IspE"/>
    <property type="match status" value="1"/>
</dbReference>
<dbReference type="SUPFAM" id="SSF55060">
    <property type="entry name" value="GHMP Kinase, C-terminal domain"/>
    <property type="match status" value="1"/>
</dbReference>
<feature type="active site" evidence="6">
    <location>
        <position position="10"/>
    </location>
</feature>
<sequence>MIERAFSPAKINLFLYVTSRRDDRYHELYTLMTCLDFGDRLSFDYTCPGVAVVCDHPDVPEDCTNLVHRAATLFFDAFSRIKPFCKKKTGVCVSIHKKIPVGAGLGGGSSNAAVTLQVLNRRFGSPFSKQALMAMGLKLGTDVPFFIHGGPALARGVGEQLLICAPLLPYHVVVYFPGLSVRTSLVYENVNLALTKKVKTNNNAVLNAHGKGQPLDVKGLLHNDLEPVACRIYPALIRVREDMAGFKPDGLLMTGSGSSYFALFSDGLKAQQAFKLLSETTDEPHGRVFMASFLKGNDFTE</sequence>
<dbReference type="GO" id="GO:0050515">
    <property type="term" value="F:4-(cytidine 5'-diphospho)-2-C-methyl-D-erythritol kinase activity"/>
    <property type="evidence" value="ECO:0007669"/>
    <property type="project" value="UniProtKB-UniRule"/>
</dbReference>
<evidence type="ECO:0000256" key="4">
    <source>
        <dbReference type="ARBA" id="ARBA00022777"/>
    </source>
</evidence>
<evidence type="ECO:0000256" key="2">
    <source>
        <dbReference type="ARBA" id="ARBA00022679"/>
    </source>
</evidence>
<dbReference type="AlphaFoldDB" id="C0QAY8"/>
<dbReference type="PANTHER" id="PTHR43527">
    <property type="entry name" value="4-DIPHOSPHOCYTIDYL-2-C-METHYL-D-ERYTHRITOL KINASE, CHLOROPLASTIC"/>
    <property type="match status" value="1"/>
</dbReference>
<comment type="function">
    <text evidence="6">Catalyzes the phosphorylation of the position 2 hydroxy group of 4-diphosphocytidyl-2C-methyl-D-erythritol.</text>
</comment>
<dbReference type="GO" id="GO:0019288">
    <property type="term" value="P:isopentenyl diphosphate biosynthetic process, methylerythritol 4-phosphate pathway"/>
    <property type="evidence" value="ECO:0007669"/>
    <property type="project" value="UniProtKB-UniRule"/>
</dbReference>
<evidence type="ECO:0000313" key="8">
    <source>
        <dbReference type="EMBL" id="ACN14787.1"/>
    </source>
</evidence>
<keyword evidence="9" id="KW-1185">Reference proteome</keyword>
<evidence type="ECO:0000256" key="5">
    <source>
        <dbReference type="ARBA" id="ARBA00022840"/>
    </source>
</evidence>
<evidence type="ECO:0000256" key="1">
    <source>
        <dbReference type="ARBA" id="ARBA00017473"/>
    </source>
</evidence>
<dbReference type="eggNOG" id="COG1947">
    <property type="taxonomic scope" value="Bacteria"/>
</dbReference>
<dbReference type="InterPro" id="IPR014721">
    <property type="entry name" value="Ribsml_uS5_D2-typ_fold_subgr"/>
</dbReference>
<dbReference type="RefSeq" id="WP_015903574.1">
    <property type="nucleotide sequence ID" value="NC_012108.1"/>
</dbReference>
<dbReference type="InterPro" id="IPR004424">
    <property type="entry name" value="IspE"/>
</dbReference>
<keyword evidence="2 6" id="KW-0808">Transferase</keyword>
<keyword evidence="4 6" id="KW-0418">Kinase</keyword>
<organism evidence="8 9">
    <name type="scientific">Desulforapulum autotrophicum (strain ATCC 43914 / DSM 3382 / VKM B-1955 / HRM2)</name>
    <name type="common">Desulfobacterium autotrophicum</name>
    <dbReference type="NCBI Taxonomy" id="177437"/>
    <lineage>
        <taxon>Bacteria</taxon>
        <taxon>Pseudomonadati</taxon>
        <taxon>Thermodesulfobacteriota</taxon>
        <taxon>Desulfobacteria</taxon>
        <taxon>Desulfobacterales</taxon>
        <taxon>Desulfobacteraceae</taxon>
        <taxon>Desulforapulum</taxon>
    </lineage>
</organism>
<proteinExistence type="inferred from homology"/>
<keyword evidence="6" id="KW-0414">Isoprene biosynthesis</keyword>
<dbReference type="KEGG" id="dat:HRM2_16790"/>
<dbReference type="HOGENOM" id="CLU_053057_2_0_7"/>
<evidence type="ECO:0000256" key="3">
    <source>
        <dbReference type="ARBA" id="ARBA00022741"/>
    </source>
</evidence>
<dbReference type="NCBIfam" id="TIGR00154">
    <property type="entry name" value="ispE"/>
    <property type="match status" value="1"/>
</dbReference>
<dbReference type="Gene3D" id="3.30.230.10">
    <property type="match status" value="1"/>
</dbReference>